<dbReference type="AlphaFoldDB" id="A0A3S9SYB3"/>
<gene>
    <name evidence="1" type="ORF">BBF96_07540</name>
</gene>
<keyword evidence="2" id="KW-1185">Reference proteome</keyword>
<dbReference type="SUPFAM" id="SSF75005">
    <property type="entry name" value="Arabinanase/levansucrase/invertase"/>
    <property type="match status" value="1"/>
</dbReference>
<proteinExistence type="predicted"/>
<dbReference type="Proteomes" id="UP000267250">
    <property type="component" value="Chromosome"/>
</dbReference>
<dbReference type="PANTHER" id="PTHR37036:SF2">
    <property type="entry name" value="DUF1861 FAMILY PROTEIN"/>
    <property type="match status" value="1"/>
</dbReference>
<dbReference type="KEGG" id="aft:BBF96_07540"/>
<protein>
    <recommendedName>
        <fullName evidence="3">DUF1861 domain-containing protein</fullName>
    </recommendedName>
</protein>
<dbReference type="Pfam" id="PF08950">
    <property type="entry name" value="DUF1861"/>
    <property type="match status" value="1"/>
</dbReference>
<dbReference type="EMBL" id="CP016379">
    <property type="protein sequence ID" value="AZR73250.1"/>
    <property type="molecule type" value="Genomic_DNA"/>
</dbReference>
<dbReference type="InterPro" id="IPR015045">
    <property type="entry name" value="MPT-1-like_LmxM"/>
</dbReference>
<organism evidence="1 2">
    <name type="scientific">Anoxybacter fermentans</name>
    <dbReference type="NCBI Taxonomy" id="1323375"/>
    <lineage>
        <taxon>Bacteria</taxon>
        <taxon>Bacillati</taxon>
        <taxon>Bacillota</taxon>
        <taxon>Clostridia</taxon>
        <taxon>Halanaerobiales</taxon>
        <taxon>Anoxybacter</taxon>
    </lineage>
</organism>
<dbReference type="InterPro" id="IPR023296">
    <property type="entry name" value="Glyco_hydro_beta-prop_sf"/>
</dbReference>
<evidence type="ECO:0008006" key="3">
    <source>
        <dbReference type="Google" id="ProtNLM"/>
    </source>
</evidence>
<dbReference type="PANTHER" id="PTHR37036">
    <property type="match status" value="1"/>
</dbReference>
<evidence type="ECO:0000313" key="2">
    <source>
        <dbReference type="Proteomes" id="UP000267250"/>
    </source>
</evidence>
<accession>A0A3S9SYB3</accession>
<sequence>MAIFESGKKQTCKELLLDFKSKKQQLKGEKLHFVDVDGRDVYNITAPFEDAGEMVIAGRVEARDSEDSEVFFFVQEDGYWRPRKNAPKFRLQDPFVTKISGELVFGGVEIFPHPEIEGALSYRTIFYRGIDINSLKKFAIGPDGMKDIRLVELADGKIGVFTRPQGKIGGRGQIGFIKIDSLDQLNIEVINNAKLLTEQFIEEEWGGANELHLLSNGLVGVLGHIARFDEEGNRHYYPMVFAFDPLTETASSMEIIATRDNFPPGPAKRPDLVDVLFSGGLIRMEDGRAELYVGVSDAEAHKIVISDPFLKYE</sequence>
<dbReference type="RefSeq" id="WP_127016578.1">
    <property type="nucleotide sequence ID" value="NZ_CP016379.1"/>
</dbReference>
<dbReference type="Gene3D" id="2.115.10.20">
    <property type="entry name" value="Glycosyl hydrolase domain, family 43"/>
    <property type="match status" value="1"/>
</dbReference>
<dbReference type="OrthoDB" id="7544904at2"/>
<name>A0A3S9SYB3_9FIRM</name>
<reference evidence="1 2" key="1">
    <citation type="submission" date="2016-07" db="EMBL/GenBank/DDBJ databases">
        <title>Genome and transcriptome analysis of iron-reducing fermentative bacteria Anoxybacter fermentans.</title>
        <authorList>
            <person name="Zeng X."/>
            <person name="Shao Z."/>
        </authorList>
    </citation>
    <scope>NUCLEOTIDE SEQUENCE [LARGE SCALE GENOMIC DNA]</scope>
    <source>
        <strain evidence="1 2">DY22613</strain>
    </source>
</reference>
<evidence type="ECO:0000313" key="1">
    <source>
        <dbReference type="EMBL" id="AZR73250.1"/>
    </source>
</evidence>